<name>D5GCA5_TUBMM</name>
<dbReference type="EMBL" id="FN430108">
    <property type="protein sequence ID" value="CAZ82148.1"/>
    <property type="molecule type" value="Genomic_DNA"/>
</dbReference>
<dbReference type="HOGENOM" id="CLU_2484957_0_0_1"/>
<evidence type="ECO:0000313" key="2">
    <source>
        <dbReference type="Proteomes" id="UP000006911"/>
    </source>
</evidence>
<dbReference type="KEGG" id="tml:GSTUM_00000650001"/>
<organism evidence="1 2">
    <name type="scientific">Tuber melanosporum (strain Mel28)</name>
    <name type="common">Perigord black truffle</name>
    <dbReference type="NCBI Taxonomy" id="656061"/>
    <lineage>
        <taxon>Eukaryota</taxon>
        <taxon>Fungi</taxon>
        <taxon>Dikarya</taxon>
        <taxon>Ascomycota</taxon>
        <taxon>Pezizomycotina</taxon>
        <taxon>Pezizomycetes</taxon>
        <taxon>Pezizales</taxon>
        <taxon>Tuberaceae</taxon>
        <taxon>Tuber</taxon>
    </lineage>
</organism>
<evidence type="ECO:0000313" key="1">
    <source>
        <dbReference type="EMBL" id="CAZ82148.1"/>
    </source>
</evidence>
<gene>
    <name evidence="1" type="ORF">GSTUM_00000650001</name>
</gene>
<accession>D5GCA5</accession>
<dbReference type="InParanoid" id="D5GCA5"/>
<dbReference type="RefSeq" id="XP_002837957.1">
    <property type="nucleotide sequence ID" value="XM_002837911.1"/>
</dbReference>
<sequence>MPIGTNHEITADSIKRHYTIVTTLNRKRRNPDRVRNYICQSVRDIFLMKYIPHLGLVFNRRCPDSSDQALALPLASYLYKLVGTEML</sequence>
<dbReference type="AlphaFoldDB" id="D5GCA5"/>
<dbReference type="Proteomes" id="UP000006911">
    <property type="component" value="Unassembled WGS sequence"/>
</dbReference>
<protein>
    <submittedName>
        <fullName evidence="1">(Perigord truffle) hypothetical protein</fullName>
    </submittedName>
</protein>
<dbReference type="GeneID" id="9184826"/>
<reference evidence="1 2" key="1">
    <citation type="journal article" date="2010" name="Nature">
        <title>Perigord black truffle genome uncovers evolutionary origins and mechanisms of symbiosis.</title>
        <authorList>
            <person name="Martin F."/>
            <person name="Kohler A."/>
            <person name="Murat C."/>
            <person name="Balestrini R."/>
            <person name="Coutinho P.M."/>
            <person name="Jaillon O."/>
            <person name="Montanini B."/>
            <person name="Morin E."/>
            <person name="Noel B."/>
            <person name="Percudani R."/>
            <person name="Porcel B."/>
            <person name="Rubini A."/>
            <person name="Amicucci A."/>
            <person name="Amselem J."/>
            <person name="Anthouard V."/>
            <person name="Arcioni S."/>
            <person name="Artiguenave F."/>
            <person name="Aury J.M."/>
            <person name="Ballario P."/>
            <person name="Bolchi A."/>
            <person name="Brenna A."/>
            <person name="Brun A."/>
            <person name="Buee M."/>
            <person name="Cantarel B."/>
            <person name="Chevalier G."/>
            <person name="Couloux A."/>
            <person name="Da Silva C."/>
            <person name="Denoeud F."/>
            <person name="Duplessis S."/>
            <person name="Ghignone S."/>
            <person name="Hilselberger B."/>
            <person name="Iotti M."/>
            <person name="Marcais B."/>
            <person name="Mello A."/>
            <person name="Miranda M."/>
            <person name="Pacioni G."/>
            <person name="Quesneville H."/>
            <person name="Riccioni C."/>
            <person name="Ruotolo R."/>
            <person name="Splivallo R."/>
            <person name="Stocchi V."/>
            <person name="Tisserant E."/>
            <person name="Viscomi A.R."/>
            <person name="Zambonelli A."/>
            <person name="Zampieri E."/>
            <person name="Henrissat B."/>
            <person name="Lebrun M.H."/>
            <person name="Paolocci F."/>
            <person name="Bonfante P."/>
            <person name="Ottonello S."/>
            <person name="Wincker P."/>
        </authorList>
    </citation>
    <scope>NUCLEOTIDE SEQUENCE [LARGE SCALE GENOMIC DNA]</scope>
    <source>
        <strain evidence="1 2">Mel28</strain>
    </source>
</reference>
<proteinExistence type="predicted"/>
<keyword evidence="2" id="KW-1185">Reference proteome</keyword>